<protein>
    <submittedName>
        <fullName evidence="10">Glycosyltransferase 87 family protein</fullName>
    </submittedName>
</protein>
<feature type="transmembrane region" description="Helical" evidence="9">
    <location>
        <begin position="168"/>
        <end position="193"/>
    </location>
</feature>
<dbReference type="EMBL" id="JAROAV010000023">
    <property type="protein sequence ID" value="MDF8263847.1"/>
    <property type="molecule type" value="Genomic_DNA"/>
</dbReference>
<reference evidence="10 11" key="1">
    <citation type="submission" date="2023-03" db="EMBL/GenBank/DDBJ databases">
        <title>YIM 133296 draft genome.</title>
        <authorList>
            <person name="Xiong L."/>
        </authorList>
    </citation>
    <scope>NUCLEOTIDE SEQUENCE [LARGE SCALE GENOMIC DNA]</scope>
    <source>
        <strain evidence="10 11">YIM 133296</strain>
    </source>
</reference>
<evidence type="ECO:0000256" key="7">
    <source>
        <dbReference type="ARBA" id="ARBA00024033"/>
    </source>
</evidence>
<feature type="transmembrane region" description="Helical" evidence="9">
    <location>
        <begin position="40"/>
        <end position="60"/>
    </location>
</feature>
<comment type="caution">
    <text evidence="10">The sequence shown here is derived from an EMBL/GenBank/DDBJ whole genome shotgun (WGS) entry which is preliminary data.</text>
</comment>
<evidence type="ECO:0000256" key="3">
    <source>
        <dbReference type="ARBA" id="ARBA00022679"/>
    </source>
</evidence>
<feature type="transmembrane region" description="Helical" evidence="9">
    <location>
        <begin position="132"/>
        <end position="156"/>
    </location>
</feature>
<keyword evidence="6 9" id="KW-0472">Membrane</keyword>
<feature type="transmembrane region" description="Helical" evidence="9">
    <location>
        <begin position="290"/>
        <end position="314"/>
    </location>
</feature>
<keyword evidence="2" id="KW-1003">Cell membrane</keyword>
<keyword evidence="3" id="KW-0808">Transferase</keyword>
<feature type="transmembrane region" description="Helical" evidence="9">
    <location>
        <begin position="240"/>
        <end position="259"/>
    </location>
</feature>
<feature type="transmembrane region" description="Helical" evidence="9">
    <location>
        <begin position="363"/>
        <end position="381"/>
    </location>
</feature>
<evidence type="ECO:0000256" key="1">
    <source>
        <dbReference type="ARBA" id="ARBA00004651"/>
    </source>
</evidence>
<dbReference type="Proteomes" id="UP001528912">
    <property type="component" value="Unassembled WGS sequence"/>
</dbReference>
<feature type="transmembrane region" description="Helical" evidence="9">
    <location>
        <begin position="205"/>
        <end position="228"/>
    </location>
</feature>
<dbReference type="InterPro" id="IPR018584">
    <property type="entry name" value="GT87"/>
</dbReference>
<evidence type="ECO:0000256" key="2">
    <source>
        <dbReference type="ARBA" id="ARBA00022475"/>
    </source>
</evidence>
<evidence type="ECO:0000256" key="4">
    <source>
        <dbReference type="ARBA" id="ARBA00022692"/>
    </source>
</evidence>
<evidence type="ECO:0000256" key="9">
    <source>
        <dbReference type="SAM" id="Phobius"/>
    </source>
</evidence>
<feature type="region of interest" description="Disordered" evidence="8">
    <location>
        <begin position="426"/>
        <end position="445"/>
    </location>
</feature>
<dbReference type="RefSeq" id="WP_275237829.1">
    <property type="nucleotide sequence ID" value="NZ_JARFJC010000018.1"/>
</dbReference>
<organism evidence="10 11">
    <name type="scientific">Luteipulveratus flavus</name>
    <dbReference type="NCBI Taxonomy" id="3031728"/>
    <lineage>
        <taxon>Bacteria</taxon>
        <taxon>Bacillati</taxon>
        <taxon>Actinomycetota</taxon>
        <taxon>Actinomycetes</taxon>
        <taxon>Micrococcales</taxon>
        <taxon>Dermacoccaceae</taxon>
        <taxon>Luteipulveratus</taxon>
    </lineage>
</organism>
<keyword evidence="4 9" id="KW-0812">Transmembrane</keyword>
<sequence length="445" mass="46747">MPRPPARLAAPSRGDDVVAQASEVVGGPVGRYAAIGRRPWTYAGALLSALASVVVALGVLQKNHCVRSGWSTPGSLWRACYSDLPAAVTPEHGATPWSGGGPGHSQPVLTAFLTWVLRWLTPSGSGLAEQRWYFALGAVVIALLVAVTVVATAGVARSTPWLAAHVALSPVLVTAALVSFDMFGVALMALGLLAWSRRHSTSAGVLLGAATMARTFPAVVLVAVALVAWRDDRRRELRHVLAGAALAVVLSLVLAWSMGGDPLASYQLWTDQGAGYGSPWLVAQIAHVSIPAAALTALAVIGWLLALVVGVYLATDRERAFGIPQLSLVMLVIVMVTGKTIPVQAALWVLPLIALCGLRWRDHLIWAAVEVTYFAGVWMYAGTSFNADRALPAPAYALLTSVRLLAYVGLAWRCLAGQRELDDARAEGPAASPGAARTRFAGVAD</sequence>
<evidence type="ECO:0000313" key="10">
    <source>
        <dbReference type="EMBL" id="MDF8263847.1"/>
    </source>
</evidence>
<keyword evidence="5 9" id="KW-1133">Transmembrane helix</keyword>
<evidence type="ECO:0000256" key="8">
    <source>
        <dbReference type="SAM" id="MobiDB-lite"/>
    </source>
</evidence>
<comment type="subcellular location">
    <subcellularLocation>
        <location evidence="1">Cell membrane</location>
        <topology evidence="1">Multi-pass membrane protein</topology>
    </subcellularLocation>
</comment>
<proteinExistence type="inferred from homology"/>
<keyword evidence="11" id="KW-1185">Reference proteome</keyword>
<accession>A0ABT6C6A4</accession>
<evidence type="ECO:0000256" key="6">
    <source>
        <dbReference type="ARBA" id="ARBA00023136"/>
    </source>
</evidence>
<dbReference type="Pfam" id="PF09594">
    <property type="entry name" value="GT87"/>
    <property type="match status" value="1"/>
</dbReference>
<evidence type="ECO:0000256" key="5">
    <source>
        <dbReference type="ARBA" id="ARBA00022989"/>
    </source>
</evidence>
<evidence type="ECO:0000313" key="11">
    <source>
        <dbReference type="Proteomes" id="UP001528912"/>
    </source>
</evidence>
<gene>
    <name evidence="10" type="ORF">P4R38_06290</name>
</gene>
<name>A0ABT6C6A4_9MICO</name>
<feature type="transmembrane region" description="Helical" evidence="9">
    <location>
        <begin position="326"/>
        <end position="351"/>
    </location>
</feature>
<comment type="similarity">
    <text evidence="7">Belongs to the glycosyltransferase 87 family.</text>
</comment>